<keyword evidence="1" id="KW-0732">Signal</keyword>
<evidence type="ECO:0000256" key="1">
    <source>
        <dbReference type="SAM" id="SignalP"/>
    </source>
</evidence>
<comment type="caution">
    <text evidence="2">The sequence shown here is derived from an EMBL/GenBank/DDBJ whole genome shotgun (WGS) entry which is preliminary data.</text>
</comment>
<sequence length="172" mass="19967">MVAVLWLFIILVTSKSFVDALMNQNNDEQLMSTKYSGNRRSSNLLDVFPVIRRQLNQQQQQMQLISSQNAPSRLSRALQMWVHAFPSRAWQLQIEEGLPDLRREVFVESDQFAELRPEKGITPMKVAEQTRNNGVSYKFCNTFGCDCTPPANAKCCSGYRYDRKYNKCRELF</sequence>
<reference evidence="2 3" key="1">
    <citation type="submission" date="2021-06" db="EMBL/GenBank/DDBJ databases">
        <title>Caerostris darwini draft genome.</title>
        <authorList>
            <person name="Kono N."/>
            <person name="Arakawa K."/>
        </authorList>
    </citation>
    <scope>NUCLEOTIDE SEQUENCE [LARGE SCALE GENOMIC DNA]</scope>
</reference>
<feature type="signal peptide" evidence="1">
    <location>
        <begin position="1"/>
        <end position="20"/>
    </location>
</feature>
<name>A0AAV4UZ00_9ARAC</name>
<evidence type="ECO:0000313" key="3">
    <source>
        <dbReference type="Proteomes" id="UP001054837"/>
    </source>
</evidence>
<dbReference type="EMBL" id="BPLQ01012162">
    <property type="protein sequence ID" value="GIY63137.1"/>
    <property type="molecule type" value="Genomic_DNA"/>
</dbReference>
<accession>A0AAV4UZ00</accession>
<keyword evidence="3" id="KW-1185">Reference proteome</keyword>
<protein>
    <submittedName>
        <fullName evidence="2">Uncharacterized protein</fullName>
    </submittedName>
</protein>
<gene>
    <name evidence="2" type="ORF">CDAR_492441</name>
</gene>
<organism evidence="2 3">
    <name type="scientific">Caerostris darwini</name>
    <dbReference type="NCBI Taxonomy" id="1538125"/>
    <lineage>
        <taxon>Eukaryota</taxon>
        <taxon>Metazoa</taxon>
        <taxon>Ecdysozoa</taxon>
        <taxon>Arthropoda</taxon>
        <taxon>Chelicerata</taxon>
        <taxon>Arachnida</taxon>
        <taxon>Araneae</taxon>
        <taxon>Araneomorphae</taxon>
        <taxon>Entelegynae</taxon>
        <taxon>Araneoidea</taxon>
        <taxon>Araneidae</taxon>
        <taxon>Caerostris</taxon>
    </lineage>
</organism>
<feature type="chain" id="PRO_5043730454" evidence="1">
    <location>
        <begin position="21"/>
        <end position="172"/>
    </location>
</feature>
<proteinExistence type="predicted"/>
<dbReference type="AlphaFoldDB" id="A0AAV4UZ00"/>
<dbReference type="Proteomes" id="UP001054837">
    <property type="component" value="Unassembled WGS sequence"/>
</dbReference>
<evidence type="ECO:0000313" key="2">
    <source>
        <dbReference type="EMBL" id="GIY63137.1"/>
    </source>
</evidence>